<dbReference type="SMART" id="SM00331">
    <property type="entry name" value="PP2C_SIG"/>
    <property type="match status" value="1"/>
</dbReference>
<gene>
    <name evidence="2" type="ORF">DAETH_25980</name>
</gene>
<dbReference type="InterPro" id="IPR003594">
    <property type="entry name" value="HATPase_dom"/>
</dbReference>
<name>A0ABM8AFQ4_9DEIO</name>
<organism evidence="2 3">
    <name type="scientific">Deinococcus aetherius</name>
    <dbReference type="NCBI Taxonomy" id="200252"/>
    <lineage>
        <taxon>Bacteria</taxon>
        <taxon>Thermotogati</taxon>
        <taxon>Deinococcota</taxon>
        <taxon>Deinococci</taxon>
        <taxon>Deinococcales</taxon>
        <taxon>Deinococcaceae</taxon>
        <taxon>Deinococcus</taxon>
    </lineage>
</organism>
<dbReference type="Pfam" id="PF07228">
    <property type="entry name" value="SpoIIE"/>
    <property type="match status" value="1"/>
</dbReference>
<evidence type="ECO:0000313" key="2">
    <source>
        <dbReference type="EMBL" id="BDP42629.1"/>
    </source>
</evidence>
<dbReference type="CDD" id="cd16934">
    <property type="entry name" value="HATPase_RsbT-like"/>
    <property type="match status" value="1"/>
</dbReference>
<dbReference type="Pfam" id="PF13581">
    <property type="entry name" value="HATPase_c_2"/>
    <property type="match status" value="1"/>
</dbReference>
<dbReference type="RefSeq" id="WP_264775316.1">
    <property type="nucleotide sequence ID" value="NZ_AP026560.1"/>
</dbReference>
<dbReference type="InterPro" id="IPR036890">
    <property type="entry name" value="HATPase_C_sf"/>
</dbReference>
<sequence length="332" mass="33763">MRPGLRYVIHEASGVGDARRGSVEFARTLGLGEVRQGEVAIIVTELASNLVKHAGGGEVLVRAVEQRAAPGLEILALDRGPGLARPAEMLRDGYSTAGTSGTGLGAVRRLSAAFDLHSAPGLGTAVLARVEATPGGEAEAFDIGVVQVPYPGETVCGDGATVSLSPDGVSVLVVDGLGHGIGANAAARAARAAFDAAGATDPAALLQAVHEGMRGTRGGVAGVAVVRPGHHEVVFSGMGNIGATVITDGSRRGLVSQNGTLGLTAPRGQAYTLPWTGHSVLVLHSDGLTSTWNPERYVGLLRKPAALIAGVLYRDHARGRDDVTVLVVKGTP</sequence>
<dbReference type="InterPro" id="IPR036457">
    <property type="entry name" value="PPM-type-like_dom_sf"/>
</dbReference>
<dbReference type="InterPro" id="IPR001932">
    <property type="entry name" value="PPM-type_phosphatase-like_dom"/>
</dbReference>
<accession>A0ABM8AFQ4</accession>
<dbReference type="InterPro" id="IPR039248">
    <property type="entry name" value="Ptase_RsbX"/>
</dbReference>
<dbReference type="SUPFAM" id="SSF81606">
    <property type="entry name" value="PP2C-like"/>
    <property type="match status" value="1"/>
</dbReference>
<dbReference type="PANTHER" id="PTHR35801">
    <property type="entry name" value="PHOSPHOSERINE PHOSPHATASE RSBX"/>
    <property type="match status" value="1"/>
</dbReference>
<dbReference type="PANTHER" id="PTHR35801:SF1">
    <property type="entry name" value="PHOSPHOSERINE PHOSPHATASE RSBX"/>
    <property type="match status" value="1"/>
</dbReference>
<evidence type="ECO:0000313" key="3">
    <source>
        <dbReference type="Proteomes" id="UP001064971"/>
    </source>
</evidence>
<dbReference type="Proteomes" id="UP001064971">
    <property type="component" value="Chromosome"/>
</dbReference>
<proteinExistence type="predicted"/>
<feature type="domain" description="PPM-type phosphatase" evidence="1">
    <location>
        <begin position="140"/>
        <end position="330"/>
    </location>
</feature>
<evidence type="ECO:0000259" key="1">
    <source>
        <dbReference type="SMART" id="SM00331"/>
    </source>
</evidence>
<protein>
    <submittedName>
        <fullName evidence="2">TorS-related protein</fullName>
    </submittedName>
</protein>
<dbReference type="Gene3D" id="3.30.565.10">
    <property type="entry name" value="Histidine kinase-like ATPase, C-terminal domain"/>
    <property type="match status" value="1"/>
</dbReference>
<reference evidence="2" key="1">
    <citation type="submission" date="2022-07" db="EMBL/GenBank/DDBJ databases">
        <title>Complete Genome Sequence of the Radioresistant Bacterium Deinococcus aetherius ST0316, Isolated from the Air Dust collected in Lower Stratosphere above Japan.</title>
        <authorList>
            <person name="Satoh K."/>
            <person name="Hagiwara K."/>
            <person name="Katsumata K."/>
            <person name="Kubo A."/>
            <person name="Yokobori S."/>
            <person name="Yamagishi A."/>
            <person name="Oono Y."/>
            <person name="Narumi I."/>
        </authorList>
    </citation>
    <scope>NUCLEOTIDE SEQUENCE</scope>
    <source>
        <strain evidence="2">ST0316</strain>
    </source>
</reference>
<dbReference type="EMBL" id="AP026560">
    <property type="protein sequence ID" value="BDP42629.1"/>
    <property type="molecule type" value="Genomic_DNA"/>
</dbReference>
<dbReference type="Gene3D" id="3.60.40.10">
    <property type="entry name" value="PPM-type phosphatase domain"/>
    <property type="match status" value="1"/>
</dbReference>
<keyword evidence="3" id="KW-1185">Reference proteome</keyword>
<dbReference type="SUPFAM" id="SSF55874">
    <property type="entry name" value="ATPase domain of HSP90 chaperone/DNA topoisomerase II/histidine kinase"/>
    <property type="match status" value="1"/>
</dbReference>